<evidence type="ECO:0000256" key="2">
    <source>
        <dbReference type="SAM" id="SignalP"/>
    </source>
</evidence>
<name>A0A0L0P5Y2_CANAR</name>
<protein>
    <submittedName>
        <fullName evidence="3">Uncharacterized protein</fullName>
    </submittedName>
</protein>
<gene>
    <name evidence="3" type="ORF">QG37_01129</name>
</gene>
<comment type="caution">
    <text evidence="3">The sequence shown here is derived from an EMBL/GenBank/DDBJ whole genome shotgun (WGS) entry which is preliminary data.</text>
</comment>
<feature type="chain" id="PRO_5005545520" evidence="2">
    <location>
        <begin position="17"/>
        <end position="60"/>
    </location>
</feature>
<evidence type="ECO:0000313" key="3">
    <source>
        <dbReference type="EMBL" id="KNE01788.1"/>
    </source>
</evidence>
<keyword evidence="2" id="KW-0732">Signal</keyword>
<proteinExistence type="predicted"/>
<feature type="region of interest" description="Disordered" evidence="1">
    <location>
        <begin position="19"/>
        <end position="60"/>
    </location>
</feature>
<organism evidence="3 4">
    <name type="scientific">Candidozyma auris</name>
    <name type="common">Yeast</name>
    <name type="synonym">Candida auris</name>
    <dbReference type="NCBI Taxonomy" id="498019"/>
    <lineage>
        <taxon>Eukaryota</taxon>
        <taxon>Fungi</taxon>
        <taxon>Dikarya</taxon>
        <taxon>Ascomycota</taxon>
        <taxon>Saccharomycotina</taxon>
        <taxon>Pichiomycetes</taxon>
        <taxon>Metschnikowiaceae</taxon>
        <taxon>Candidozyma</taxon>
    </lineage>
</organism>
<evidence type="ECO:0000313" key="4">
    <source>
        <dbReference type="Proteomes" id="UP000037122"/>
    </source>
</evidence>
<reference evidence="4" key="1">
    <citation type="journal article" date="2015" name="BMC Genomics">
        <title>Draft genome of a commonly misdiagnosed multidrug resistant pathogen Candida auris.</title>
        <authorList>
            <person name="Chatterjee S."/>
            <person name="Alampalli S.V."/>
            <person name="Nageshan R.K."/>
            <person name="Chettiar S.T."/>
            <person name="Joshi S."/>
            <person name="Tatu U.S."/>
        </authorList>
    </citation>
    <scope>NUCLEOTIDE SEQUENCE [LARGE SCALE GENOMIC DNA]</scope>
    <source>
        <strain evidence="4">6684</strain>
    </source>
</reference>
<dbReference type="AlphaFoldDB" id="A0A0L0P5Y2"/>
<dbReference type="EMBL" id="LGST01000008">
    <property type="protein sequence ID" value="KNE01788.1"/>
    <property type="molecule type" value="Genomic_DNA"/>
</dbReference>
<sequence length="60" mass="6804">MALLLILNHQLMLALSSQHGIKNDPSGTWRNENQNQKSQNEIGVLQDDEESAYHTKGTER</sequence>
<feature type="compositionally biased region" description="Polar residues" evidence="1">
    <location>
        <begin position="19"/>
        <end position="41"/>
    </location>
</feature>
<accession>A0A0L0P5Y2</accession>
<dbReference type="Proteomes" id="UP000037122">
    <property type="component" value="Unassembled WGS sequence"/>
</dbReference>
<feature type="compositionally biased region" description="Basic and acidic residues" evidence="1">
    <location>
        <begin position="51"/>
        <end position="60"/>
    </location>
</feature>
<dbReference type="VEuPathDB" id="FungiDB:QG37_01129"/>
<feature type="signal peptide" evidence="2">
    <location>
        <begin position="1"/>
        <end position="16"/>
    </location>
</feature>
<evidence type="ECO:0000256" key="1">
    <source>
        <dbReference type="SAM" id="MobiDB-lite"/>
    </source>
</evidence>